<feature type="domain" description="Calcineurin-like phosphoesterase" evidence="3">
    <location>
        <begin position="1"/>
        <end position="149"/>
    </location>
</feature>
<reference evidence="4 5" key="1">
    <citation type="submission" date="2023-12" db="EMBL/GenBank/DDBJ databases">
        <title>Genomic sequences of Capnocytophaga and Parvimonas strains.</title>
        <authorList>
            <person name="Watt R.M."/>
            <person name="Wang M."/>
            <person name="Yang T."/>
            <person name="Tong W.M."/>
        </authorList>
    </citation>
    <scope>NUCLEOTIDE SEQUENCE [LARGE SCALE GENOMIC DNA]</scope>
    <source>
        <strain evidence="4 5">CCUG 13096</strain>
    </source>
</reference>
<dbReference type="RefSeq" id="WP_323982958.1">
    <property type="nucleotide sequence ID" value="NZ_JAYKBW010000004.1"/>
</dbReference>
<dbReference type="InterPro" id="IPR024654">
    <property type="entry name" value="Calcineurin-like_PHP_lpxH"/>
</dbReference>
<dbReference type="EC" id="3.1.4.-" evidence="2"/>
<keyword evidence="5" id="KW-1185">Reference proteome</keyword>
<name>A0ABU5ZAU2_9FLAO</name>
<comment type="caution">
    <text evidence="4">The sequence shown here is derived from an EMBL/GenBank/DDBJ whole genome shotgun (WGS) entry which is preliminary data.</text>
</comment>
<dbReference type="Pfam" id="PF12850">
    <property type="entry name" value="Metallophos_2"/>
    <property type="match status" value="1"/>
</dbReference>
<organism evidence="4 5">
    <name type="scientific">Capnocytophaga gingivalis</name>
    <dbReference type="NCBI Taxonomy" id="1017"/>
    <lineage>
        <taxon>Bacteria</taxon>
        <taxon>Pseudomonadati</taxon>
        <taxon>Bacteroidota</taxon>
        <taxon>Flavobacteriia</taxon>
        <taxon>Flavobacteriales</taxon>
        <taxon>Flavobacteriaceae</taxon>
        <taxon>Capnocytophaga</taxon>
    </lineage>
</organism>
<keyword evidence="2" id="KW-0479">Metal-binding</keyword>
<dbReference type="InterPro" id="IPR029052">
    <property type="entry name" value="Metallo-depent_PP-like"/>
</dbReference>
<evidence type="ECO:0000256" key="1">
    <source>
        <dbReference type="ARBA" id="ARBA00008950"/>
    </source>
</evidence>
<evidence type="ECO:0000259" key="3">
    <source>
        <dbReference type="Pfam" id="PF12850"/>
    </source>
</evidence>
<evidence type="ECO:0000256" key="2">
    <source>
        <dbReference type="RuleBase" id="RU362039"/>
    </source>
</evidence>
<evidence type="ECO:0000313" key="5">
    <source>
        <dbReference type="Proteomes" id="UP001311730"/>
    </source>
</evidence>
<protein>
    <recommendedName>
        <fullName evidence="2">Phosphoesterase</fullName>
        <ecNumber evidence="2">3.1.4.-</ecNumber>
    </recommendedName>
</protein>
<accession>A0ABU5ZAU2</accession>
<dbReference type="InterPro" id="IPR000979">
    <property type="entry name" value="Phosphodiesterase_MJ0936/Vps29"/>
</dbReference>
<comment type="similarity">
    <text evidence="1 2">Belongs to the metallophosphoesterase superfamily. YfcE family.</text>
</comment>
<dbReference type="NCBIfam" id="TIGR00040">
    <property type="entry name" value="yfcE"/>
    <property type="match status" value="1"/>
</dbReference>
<dbReference type="EMBL" id="JAYKBW010000004">
    <property type="protein sequence ID" value="MEB3074586.1"/>
    <property type="molecule type" value="Genomic_DNA"/>
</dbReference>
<sequence length="167" mass="19060">MKILLLSDTHSYMDEAILKHAKEVDEVWHAGDFGSLSVAEALQAIKPLRGVYGNIDGTEIRTLFPEKQVFDCEGMRVLMIHIGGYPSHYAKGIPELLHEVKPQLFVCGHSHILKVIYDKKYELLHLNPGAIGKYGQQKSRTMLRFEIQEGHISQMDVIEYEKVKNEK</sequence>
<evidence type="ECO:0000313" key="4">
    <source>
        <dbReference type="EMBL" id="MEB3074586.1"/>
    </source>
</evidence>
<proteinExistence type="inferred from homology"/>
<comment type="cofactor">
    <cofactor evidence="2">
        <name>a divalent metal cation</name>
        <dbReference type="ChEBI" id="CHEBI:60240"/>
    </cofactor>
</comment>
<gene>
    <name evidence="4" type="ORF">VJJ08_04610</name>
</gene>
<dbReference type="Gene3D" id="3.60.21.10">
    <property type="match status" value="1"/>
</dbReference>
<dbReference type="Proteomes" id="UP001311730">
    <property type="component" value="Unassembled WGS sequence"/>
</dbReference>
<dbReference type="SUPFAM" id="SSF56300">
    <property type="entry name" value="Metallo-dependent phosphatases"/>
    <property type="match status" value="1"/>
</dbReference>